<organism evidence="3">
    <name type="scientific">Longilinea arvoryzae</name>
    <dbReference type="NCBI Taxonomy" id="360412"/>
    <lineage>
        <taxon>Bacteria</taxon>
        <taxon>Bacillati</taxon>
        <taxon>Chloroflexota</taxon>
        <taxon>Anaerolineae</taxon>
        <taxon>Anaerolineales</taxon>
        <taxon>Anaerolineaceae</taxon>
        <taxon>Longilinea</taxon>
    </lineage>
</organism>
<gene>
    <name evidence="3" type="ORF">LARV_01927</name>
</gene>
<evidence type="ECO:0008006" key="5">
    <source>
        <dbReference type="Google" id="ProtNLM"/>
    </source>
</evidence>
<evidence type="ECO:0000313" key="3">
    <source>
        <dbReference type="EMBL" id="GAP14161.1"/>
    </source>
</evidence>
<feature type="compositionally biased region" description="Low complexity" evidence="1">
    <location>
        <begin position="335"/>
        <end position="369"/>
    </location>
</feature>
<keyword evidence="2" id="KW-0472">Membrane</keyword>
<feature type="region of interest" description="Disordered" evidence="1">
    <location>
        <begin position="1"/>
        <end position="28"/>
    </location>
</feature>
<feature type="compositionally biased region" description="Polar residues" evidence="1">
    <location>
        <begin position="1"/>
        <end position="11"/>
    </location>
</feature>
<dbReference type="SUPFAM" id="SSF48452">
    <property type="entry name" value="TPR-like"/>
    <property type="match status" value="1"/>
</dbReference>
<keyword evidence="2" id="KW-1133">Transmembrane helix</keyword>
<sequence length="369" mass="40523">MGAMTMQNNDDTLPAESPENQSEGKKTSRPRRGKWIWLGILILILGAAAGGWLGYSSGIRARKAMEINQLTAVTTTQFELGLADITDGHLAMAQQRFEYVLSLDPTFPGASDKLAEVMIKQAQVSTVTPMPSPTVSPTPDLRGVEEIYNQAVEQVKNKQWAQAFDSLQALRNEDATYKAVDVDGLYYVVLRYRGVEMILNEGNLEGGIYDLTLAEKFAPIDADANSYRTWARYYLNGASYWGIDWGQVVSIFSEIYPAFPNLRDGSGMTATERYRLAAVKYGDQLMLQEDYCKAQEMYQLALDLSPDPVVQPTADEAGRRCSEGNAPTAQPQPGVTVTPSPTTEVSPTETPTVETPSVETTTEVPLPTP</sequence>
<accession>A0A0S7BK23</accession>
<protein>
    <recommendedName>
        <fullName evidence="5">Tetratricopeptide repeat protein</fullName>
    </recommendedName>
</protein>
<keyword evidence="4" id="KW-1185">Reference proteome</keyword>
<evidence type="ECO:0000256" key="1">
    <source>
        <dbReference type="SAM" id="MobiDB-lite"/>
    </source>
</evidence>
<dbReference type="AlphaFoldDB" id="A0A0S7BK23"/>
<dbReference type="Proteomes" id="UP000055060">
    <property type="component" value="Unassembled WGS sequence"/>
</dbReference>
<evidence type="ECO:0000256" key="2">
    <source>
        <dbReference type="SAM" id="Phobius"/>
    </source>
</evidence>
<keyword evidence="2" id="KW-0812">Transmembrane</keyword>
<evidence type="ECO:0000313" key="4">
    <source>
        <dbReference type="Proteomes" id="UP000055060"/>
    </source>
</evidence>
<dbReference type="InterPro" id="IPR011990">
    <property type="entry name" value="TPR-like_helical_dom_sf"/>
</dbReference>
<dbReference type="STRING" id="360412.LARV_01927"/>
<feature type="transmembrane region" description="Helical" evidence="2">
    <location>
        <begin position="35"/>
        <end position="55"/>
    </location>
</feature>
<feature type="region of interest" description="Disordered" evidence="1">
    <location>
        <begin position="309"/>
        <end position="369"/>
    </location>
</feature>
<name>A0A0S7BK23_9CHLR</name>
<proteinExistence type="predicted"/>
<dbReference type="Gene3D" id="1.25.40.10">
    <property type="entry name" value="Tetratricopeptide repeat domain"/>
    <property type="match status" value="1"/>
</dbReference>
<dbReference type="EMBL" id="DF967972">
    <property type="protein sequence ID" value="GAP14161.1"/>
    <property type="molecule type" value="Genomic_DNA"/>
</dbReference>
<reference evidence="3" key="1">
    <citation type="submission" date="2015-07" db="EMBL/GenBank/DDBJ databases">
        <title>Draft Genome Sequences of Anaerolinea thermolimosa IMO-1, Bellilinea caldifistulae GOMI-1, Leptolinea tardivitalis YMTK-2, Levilinea saccharolytica KIBI-1,Longilinea arvoryzae KOME-1, Previously Described as Members of the Anaerolineaceae (Chloroflexi).</title>
        <authorList>
            <person name="Sekiguchi Y."/>
            <person name="Ohashi A."/>
            <person name="Matsuura N."/>
            <person name="Tourlousse M.D."/>
        </authorList>
    </citation>
    <scope>NUCLEOTIDE SEQUENCE [LARGE SCALE GENOMIC DNA]</scope>
    <source>
        <strain evidence="3">KOME-1</strain>
    </source>
</reference>